<dbReference type="RefSeq" id="XP_047757500.1">
    <property type="nucleotide sequence ID" value="XM_047901874.1"/>
</dbReference>
<sequence length="613" mass="69517">MSADHIFTKSLVALYFQVEQQDPRDILGLSDGSVPSTVAEAKAAYRALALCLHPDKCQNAGTKELHTRLFQRVKDAYELIMSATSVDNKDPSVATGEDAKVQVPKVADLPFKERLRRRREAQVAALQAQKAAVAEYHLRREVKQARLRELYAYKNDVAAAKAELRKKKVALLQARKAASRYGANPRQHLEALDTLEHYTALREARILADTDDTYEKREKTDELRRISYQKREEFVKKHPLLPFNPPDKLRKLDFYGAKKSKAITDCTSRPTPRQGRIKKIAKQDAARDHHKQERLADRKQRSGDRLPDSNEKADITLGTSSSHVSANYDHQLTKGRITNLSLHDQERKERFATEKTRRIGQLQQYIKKYAPEQRIESNRSGCHDYHEGAHELGIDYVQEKVAIQERPFENEDVEVWEEKAKYIFGFSKGPQALAVLNPEWIHAEQKLDNIAGDHRETIEEKREDLAESSVSTFEDVVVQPAAADEQASSVLPSETTAPEIDTVAKLWSEVVKKEPEIKDDAVAETDCHATTGHNPAEISEPPEHPDDAGQAYRDIQGVEEHQSEVQNTQAVPYANESFSIGGLLKTFTAYRPLPFFLRRWMDSIAGSEDLEVD</sequence>
<dbReference type="Gene3D" id="1.10.287.110">
    <property type="entry name" value="DnaJ domain"/>
    <property type="match status" value="1"/>
</dbReference>
<evidence type="ECO:0000313" key="3">
    <source>
        <dbReference type="EMBL" id="UJO13134.1"/>
    </source>
</evidence>
<protein>
    <recommendedName>
        <fullName evidence="2">J domain-containing protein</fullName>
    </recommendedName>
</protein>
<dbReference type="Pfam" id="PF00226">
    <property type="entry name" value="DnaJ"/>
    <property type="match status" value="1"/>
</dbReference>
<evidence type="ECO:0000259" key="2">
    <source>
        <dbReference type="PROSITE" id="PS50076"/>
    </source>
</evidence>
<feature type="compositionally biased region" description="Basic and acidic residues" evidence="1">
    <location>
        <begin position="281"/>
        <end position="314"/>
    </location>
</feature>
<feature type="region of interest" description="Disordered" evidence="1">
    <location>
        <begin position="529"/>
        <end position="550"/>
    </location>
</feature>
<dbReference type="EMBL" id="CP090164">
    <property type="protein sequence ID" value="UJO13134.1"/>
    <property type="molecule type" value="Genomic_DNA"/>
</dbReference>
<dbReference type="InterPro" id="IPR036869">
    <property type="entry name" value="J_dom_sf"/>
</dbReference>
<proteinExistence type="predicted"/>
<dbReference type="CDD" id="cd06257">
    <property type="entry name" value="DnaJ"/>
    <property type="match status" value="1"/>
</dbReference>
<dbReference type="KEGG" id="ffu:CLAFUR5_02726"/>
<organism evidence="3 4">
    <name type="scientific">Passalora fulva</name>
    <name type="common">Tomato leaf mold</name>
    <name type="synonym">Cladosporium fulvum</name>
    <dbReference type="NCBI Taxonomy" id="5499"/>
    <lineage>
        <taxon>Eukaryota</taxon>
        <taxon>Fungi</taxon>
        <taxon>Dikarya</taxon>
        <taxon>Ascomycota</taxon>
        <taxon>Pezizomycotina</taxon>
        <taxon>Dothideomycetes</taxon>
        <taxon>Dothideomycetidae</taxon>
        <taxon>Mycosphaerellales</taxon>
        <taxon>Mycosphaerellaceae</taxon>
        <taxon>Fulvia</taxon>
    </lineage>
</organism>
<feature type="region of interest" description="Disordered" evidence="1">
    <location>
        <begin position="263"/>
        <end position="330"/>
    </location>
</feature>
<evidence type="ECO:0000256" key="1">
    <source>
        <dbReference type="SAM" id="MobiDB-lite"/>
    </source>
</evidence>
<dbReference type="SMART" id="SM00271">
    <property type="entry name" value="DnaJ"/>
    <property type="match status" value="1"/>
</dbReference>
<reference evidence="3" key="1">
    <citation type="submission" date="2021-12" db="EMBL/GenBank/DDBJ databases">
        <authorList>
            <person name="Zaccaron A."/>
            <person name="Stergiopoulos I."/>
        </authorList>
    </citation>
    <scope>NUCLEOTIDE SEQUENCE</scope>
    <source>
        <strain evidence="3">Race5_Kim</strain>
    </source>
</reference>
<feature type="domain" description="J" evidence="2">
    <location>
        <begin position="22"/>
        <end position="85"/>
    </location>
</feature>
<feature type="compositionally biased region" description="Polar residues" evidence="1">
    <location>
        <begin position="317"/>
        <end position="330"/>
    </location>
</feature>
<name>A0A9Q8L9E8_PASFU</name>
<keyword evidence="4" id="KW-1185">Reference proteome</keyword>
<dbReference type="AlphaFoldDB" id="A0A9Q8L9E8"/>
<accession>A0A9Q8L9E8</accession>
<evidence type="ECO:0000313" key="4">
    <source>
        <dbReference type="Proteomes" id="UP000756132"/>
    </source>
</evidence>
<dbReference type="PROSITE" id="PS50076">
    <property type="entry name" value="DNAJ_2"/>
    <property type="match status" value="1"/>
</dbReference>
<dbReference type="GeneID" id="71982604"/>
<dbReference type="SUPFAM" id="SSF46565">
    <property type="entry name" value="Chaperone J-domain"/>
    <property type="match status" value="1"/>
</dbReference>
<dbReference type="InterPro" id="IPR001623">
    <property type="entry name" value="DnaJ_domain"/>
</dbReference>
<reference evidence="3" key="2">
    <citation type="journal article" date="2022" name="Microb. Genom.">
        <title>A chromosome-scale genome assembly of the tomato pathogen Cladosporium fulvum reveals a compartmentalized genome architecture and the presence of a dispensable chromosome.</title>
        <authorList>
            <person name="Zaccaron A.Z."/>
            <person name="Chen L.H."/>
            <person name="Samaras A."/>
            <person name="Stergiopoulos I."/>
        </authorList>
    </citation>
    <scope>NUCLEOTIDE SEQUENCE</scope>
    <source>
        <strain evidence="3">Race5_Kim</strain>
    </source>
</reference>
<gene>
    <name evidence="3" type="ORF">CLAFUR5_02726</name>
</gene>
<dbReference type="Proteomes" id="UP000756132">
    <property type="component" value="Chromosome 2"/>
</dbReference>